<keyword evidence="3" id="KW-1185">Reference proteome</keyword>
<dbReference type="AlphaFoldDB" id="A0A162FIB5"/>
<keyword evidence="1" id="KW-0472">Membrane</keyword>
<protein>
    <submittedName>
        <fullName evidence="2">Uncharacterized protein</fullName>
    </submittedName>
</protein>
<evidence type="ECO:0000313" key="2">
    <source>
        <dbReference type="EMBL" id="KZX10410.1"/>
    </source>
</evidence>
<dbReference type="InterPro" id="IPR036259">
    <property type="entry name" value="MFS_trans_sf"/>
</dbReference>
<dbReference type="Proteomes" id="UP000077245">
    <property type="component" value="Unassembled WGS sequence"/>
</dbReference>
<dbReference type="SUPFAM" id="SSF103473">
    <property type="entry name" value="MFS general substrate transporter"/>
    <property type="match status" value="1"/>
</dbReference>
<dbReference type="OrthoDB" id="377236at2157"/>
<organism evidence="2 3">
    <name type="scientific">Methanobrevibacter curvatus</name>
    <dbReference type="NCBI Taxonomy" id="49547"/>
    <lineage>
        <taxon>Archaea</taxon>
        <taxon>Methanobacteriati</taxon>
        <taxon>Methanobacteriota</taxon>
        <taxon>Methanomada group</taxon>
        <taxon>Methanobacteria</taxon>
        <taxon>Methanobacteriales</taxon>
        <taxon>Methanobacteriaceae</taxon>
        <taxon>Methanobrevibacter</taxon>
    </lineage>
</organism>
<dbReference type="EMBL" id="LWMV01000213">
    <property type="protein sequence ID" value="KZX10410.1"/>
    <property type="molecule type" value="Genomic_DNA"/>
</dbReference>
<dbReference type="PATRIC" id="fig|49547.3.peg.1881"/>
<gene>
    <name evidence="2" type="ORF">MBCUR_17800</name>
</gene>
<sequence length="128" mass="14535">MAISRKQQFSLVFGFILVVWSILPFVIPETNNNLTLPSSSLLFLIGIAYPAITFIPTWQKPIAIVEGIAFILVGSVFLDYPWNILFIVLGFILFVFGAISFLPRLLKKNNRNQKQKLHNSSKPSKKNR</sequence>
<comment type="caution">
    <text evidence="2">The sequence shown here is derived from an EMBL/GenBank/DDBJ whole genome shotgun (WGS) entry which is preliminary data.</text>
</comment>
<feature type="transmembrane region" description="Helical" evidence="1">
    <location>
        <begin position="62"/>
        <end position="78"/>
    </location>
</feature>
<evidence type="ECO:0000256" key="1">
    <source>
        <dbReference type="SAM" id="Phobius"/>
    </source>
</evidence>
<reference evidence="2 3" key="1">
    <citation type="submission" date="2016-04" db="EMBL/GenBank/DDBJ databases">
        <title>Genome sequence of Methanobrevibacter curvatus DSM 11111.</title>
        <authorList>
            <person name="Poehlein A."/>
            <person name="Seedorf H."/>
            <person name="Daniel R."/>
        </authorList>
    </citation>
    <scope>NUCLEOTIDE SEQUENCE [LARGE SCALE GENOMIC DNA]</scope>
    <source>
        <strain evidence="2 3">DSM 11111</strain>
    </source>
</reference>
<keyword evidence="1" id="KW-1133">Transmembrane helix</keyword>
<dbReference type="RefSeq" id="WP_067092548.1">
    <property type="nucleotide sequence ID" value="NZ_LWMV01000213.1"/>
</dbReference>
<feature type="transmembrane region" description="Helical" evidence="1">
    <location>
        <begin position="84"/>
        <end position="106"/>
    </location>
</feature>
<evidence type="ECO:0000313" key="3">
    <source>
        <dbReference type="Proteomes" id="UP000077245"/>
    </source>
</evidence>
<feature type="transmembrane region" description="Helical" evidence="1">
    <location>
        <begin position="9"/>
        <end position="28"/>
    </location>
</feature>
<proteinExistence type="predicted"/>
<keyword evidence="1" id="KW-0812">Transmembrane</keyword>
<accession>A0A162FIB5</accession>
<name>A0A162FIB5_9EURY</name>
<feature type="transmembrane region" description="Helical" evidence="1">
    <location>
        <begin position="34"/>
        <end position="55"/>
    </location>
</feature>